<dbReference type="AlphaFoldDB" id="A0A5M9JHB0"/>
<keyword evidence="1" id="KW-0732">Signal</keyword>
<name>A0A5M9JHB0_MONFR</name>
<sequence length="66" mass="7173">MQIINHTPFPSRLISMFMFIFLFPQTPLLDPQPNPLSVCPCGLGFDEAEVVLASLASVVESLAANP</sequence>
<evidence type="ECO:0000256" key="1">
    <source>
        <dbReference type="SAM" id="SignalP"/>
    </source>
</evidence>
<comment type="caution">
    <text evidence="2">The sequence shown here is derived from an EMBL/GenBank/DDBJ whole genome shotgun (WGS) entry which is preliminary data.</text>
</comment>
<reference evidence="2 3" key="1">
    <citation type="submission" date="2019-06" db="EMBL/GenBank/DDBJ databases">
        <title>Genome Sequence of the Brown Rot Fungal Pathogen Monilinia fructicola.</title>
        <authorList>
            <person name="De Miccolis Angelini R.M."/>
            <person name="Landi L."/>
            <person name="Abate D."/>
            <person name="Pollastro S."/>
            <person name="Romanazzi G."/>
            <person name="Faretra F."/>
        </authorList>
    </citation>
    <scope>NUCLEOTIDE SEQUENCE [LARGE SCALE GENOMIC DNA]</scope>
    <source>
        <strain evidence="2 3">Mfrc123</strain>
    </source>
</reference>
<evidence type="ECO:0000313" key="3">
    <source>
        <dbReference type="Proteomes" id="UP000322873"/>
    </source>
</evidence>
<evidence type="ECO:0000313" key="2">
    <source>
        <dbReference type="EMBL" id="KAA8568127.1"/>
    </source>
</evidence>
<gene>
    <name evidence="2" type="ORF">EYC84_008528</name>
</gene>
<organism evidence="2 3">
    <name type="scientific">Monilinia fructicola</name>
    <name type="common">Brown rot fungus</name>
    <name type="synonym">Ciboria fructicola</name>
    <dbReference type="NCBI Taxonomy" id="38448"/>
    <lineage>
        <taxon>Eukaryota</taxon>
        <taxon>Fungi</taxon>
        <taxon>Dikarya</taxon>
        <taxon>Ascomycota</taxon>
        <taxon>Pezizomycotina</taxon>
        <taxon>Leotiomycetes</taxon>
        <taxon>Helotiales</taxon>
        <taxon>Sclerotiniaceae</taxon>
        <taxon>Monilinia</taxon>
    </lineage>
</organism>
<dbReference type="EMBL" id="VICG01000010">
    <property type="protein sequence ID" value="KAA8568127.1"/>
    <property type="molecule type" value="Genomic_DNA"/>
</dbReference>
<feature type="signal peptide" evidence="1">
    <location>
        <begin position="1"/>
        <end position="28"/>
    </location>
</feature>
<accession>A0A5M9JHB0</accession>
<protein>
    <submittedName>
        <fullName evidence="2">Uncharacterized protein</fullName>
    </submittedName>
</protein>
<feature type="chain" id="PRO_5024335056" evidence="1">
    <location>
        <begin position="29"/>
        <end position="66"/>
    </location>
</feature>
<keyword evidence="3" id="KW-1185">Reference proteome</keyword>
<dbReference type="Proteomes" id="UP000322873">
    <property type="component" value="Unassembled WGS sequence"/>
</dbReference>
<proteinExistence type="predicted"/>